<protein>
    <submittedName>
        <fullName evidence="2">Jg17730 protein</fullName>
    </submittedName>
</protein>
<evidence type="ECO:0000256" key="1">
    <source>
        <dbReference type="SAM" id="MobiDB-lite"/>
    </source>
</evidence>
<reference evidence="2" key="1">
    <citation type="submission" date="2022-03" db="EMBL/GenBank/DDBJ databases">
        <authorList>
            <person name="Lindestad O."/>
        </authorList>
    </citation>
    <scope>NUCLEOTIDE SEQUENCE</scope>
</reference>
<organism evidence="2 3">
    <name type="scientific">Pararge aegeria aegeria</name>
    <dbReference type="NCBI Taxonomy" id="348720"/>
    <lineage>
        <taxon>Eukaryota</taxon>
        <taxon>Metazoa</taxon>
        <taxon>Ecdysozoa</taxon>
        <taxon>Arthropoda</taxon>
        <taxon>Hexapoda</taxon>
        <taxon>Insecta</taxon>
        <taxon>Pterygota</taxon>
        <taxon>Neoptera</taxon>
        <taxon>Endopterygota</taxon>
        <taxon>Lepidoptera</taxon>
        <taxon>Glossata</taxon>
        <taxon>Ditrysia</taxon>
        <taxon>Papilionoidea</taxon>
        <taxon>Nymphalidae</taxon>
        <taxon>Satyrinae</taxon>
        <taxon>Satyrini</taxon>
        <taxon>Parargina</taxon>
        <taxon>Pararge</taxon>
    </lineage>
</organism>
<keyword evidence="3" id="KW-1185">Reference proteome</keyword>
<comment type="caution">
    <text evidence="2">The sequence shown here is derived from an EMBL/GenBank/DDBJ whole genome shotgun (WGS) entry which is preliminary data.</text>
</comment>
<proteinExistence type="predicted"/>
<feature type="region of interest" description="Disordered" evidence="1">
    <location>
        <begin position="1"/>
        <end position="43"/>
    </location>
</feature>
<feature type="region of interest" description="Disordered" evidence="1">
    <location>
        <begin position="61"/>
        <end position="81"/>
    </location>
</feature>
<dbReference type="EMBL" id="CAKXAJ010025990">
    <property type="protein sequence ID" value="CAH2248948.1"/>
    <property type="molecule type" value="Genomic_DNA"/>
</dbReference>
<dbReference type="Proteomes" id="UP000838756">
    <property type="component" value="Unassembled WGS sequence"/>
</dbReference>
<name>A0A8S4S7R0_9NEOP</name>
<evidence type="ECO:0000313" key="2">
    <source>
        <dbReference type="EMBL" id="CAH2248948.1"/>
    </source>
</evidence>
<evidence type="ECO:0000313" key="3">
    <source>
        <dbReference type="Proteomes" id="UP000838756"/>
    </source>
</evidence>
<accession>A0A8S4S7R0</accession>
<gene>
    <name evidence="2" type="primary">jg17730</name>
    <name evidence="2" type="ORF">PAEG_LOCUS21824</name>
</gene>
<feature type="compositionally biased region" description="Basic and acidic residues" evidence="1">
    <location>
        <begin position="71"/>
        <end position="81"/>
    </location>
</feature>
<sequence length="81" mass="9061">MQNLRVDENTSAANSFLSRKLSREKEGDCQPLLVKDAPEKGERSPRAWVFCTPCIAHMTRGKSHGNSVSDNKNKTTIECCH</sequence>
<dbReference type="AlphaFoldDB" id="A0A8S4S7R0"/>